<evidence type="ECO:0000313" key="4">
    <source>
        <dbReference type="Proteomes" id="UP000677082"/>
    </source>
</evidence>
<dbReference type="EC" id="3.1.4.58" evidence="2"/>
<evidence type="ECO:0000256" key="2">
    <source>
        <dbReference type="HAMAP-Rule" id="MF_01940"/>
    </source>
</evidence>
<dbReference type="InterPro" id="IPR009097">
    <property type="entry name" value="Cyclic_Pdiesterase"/>
</dbReference>
<dbReference type="PANTHER" id="PTHR35561:SF1">
    <property type="entry name" value="RNA 2',3'-CYCLIC PHOSPHODIESTERASE"/>
    <property type="match status" value="1"/>
</dbReference>
<protein>
    <recommendedName>
        <fullName evidence="2">RNA 2',3'-cyclic phosphodiesterase</fullName>
        <shortName evidence="2">RNA 2',3'-CPDase</shortName>
        <ecNumber evidence="2">3.1.4.58</ecNumber>
    </recommendedName>
</protein>
<dbReference type="Gene3D" id="3.90.1140.10">
    <property type="entry name" value="Cyclic phosphodiesterase"/>
    <property type="match status" value="1"/>
</dbReference>
<feature type="active site" description="Proton donor" evidence="2">
    <location>
        <position position="21"/>
    </location>
</feature>
<proteinExistence type="inferred from homology"/>
<dbReference type="Pfam" id="PF13563">
    <property type="entry name" value="2_5_RNA_ligase2"/>
    <property type="match status" value="1"/>
</dbReference>
<comment type="caution">
    <text evidence="3">The sequence shown here is derived from an EMBL/GenBank/DDBJ whole genome shotgun (WGS) entry which is preliminary data.</text>
</comment>
<dbReference type="Proteomes" id="UP000677082">
    <property type="component" value="Unassembled WGS sequence"/>
</dbReference>
<dbReference type="PANTHER" id="PTHR35561">
    <property type="entry name" value="RNA 2',3'-CYCLIC PHOSPHODIESTERASE"/>
    <property type="match status" value="1"/>
</dbReference>
<feature type="active site" description="Proton acceptor" evidence="2">
    <location>
        <position position="103"/>
    </location>
</feature>
<dbReference type="NCBIfam" id="TIGR02258">
    <property type="entry name" value="2_5_ligase"/>
    <property type="match status" value="1"/>
</dbReference>
<keyword evidence="1 2" id="KW-0378">Hydrolase</keyword>
<evidence type="ECO:0000313" key="3">
    <source>
        <dbReference type="EMBL" id="GIM97766.1"/>
    </source>
</evidence>
<dbReference type="GO" id="GO:0008664">
    <property type="term" value="F:RNA 2',3'-cyclic 3'-phosphodiesterase activity"/>
    <property type="evidence" value="ECO:0007669"/>
    <property type="project" value="UniProtKB-EC"/>
</dbReference>
<keyword evidence="4" id="KW-1185">Reference proteome</keyword>
<feature type="short sequence motif" description="HXTX 1" evidence="2">
    <location>
        <begin position="21"/>
        <end position="24"/>
    </location>
</feature>
<dbReference type="GO" id="GO:0004113">
    <property type="term" value="F:2',3'-cyclic-nucleotide 3'-phosphodiesterase activity"/>
    <property type="evidence" value="ECO:0007669"/>
    <property type="project" value="InterPro"/>
</dbReference>
<gene>
    <name evidence="3" type="ORF">Ato02nite_095590</name>
</gene>
<comment type="catalytic activity">
    <reaction evidence="2">
        <text>a 3'-end 2',3'-cyclophospho-ribonucleotide-RNA + H2O = a 3'-end 2'-phospho-ribonucleotide-RNA + H(+)</text>
        <dbReference type="Rhea" id="RHEA:11828"/>
        <dbReference type="Rhea" id="RHEA-COMP:10464"/>
        <dbReference type="Rhea" id="RHEA-COMP:17353"/>
        <dbReference type="ChEBI" id="CHEBI:15377"/>
        <dbReference type="ChEBI" id="CHEBI:15378"/>
        <dbReference type="ChEBI" id="CHEBI:83064"/>
        <dbReference type="ChEBI" id="CHEBI:173113"/>
        <dbReference type="EC" id="3.1.4.58"/>
    </reaction>
</comment>
<organism evidence="3 4">
    <name type="scientific">Paractinoplanes toevensis</name>
    <dbReference type="NCBI Taxonomy" id="571911"/>
    <lineage>
        <taxon>Bacteria</taxon>
        <taxon>Bacillati</taxon>
        <taxon>Actinomycetota</taxon>
        <taxon>Actinomycetes</taxon>
        <taxon>Micromonosporales</taxon>
        <taxon>Micromonosporaceae</taxon>
        <taxon>Paractinoplanes</taxon>
    </lineage>
</organism>
<name>A0A919WCS2_9ACTN</name>
<feature type="short sequence motif" description="HXTX 2" evidence="2">
    <location>
        <begin position="103"/>
        <end position="106"/>
    </location>
</feature>
<dbReference type="EMBL" id="BOQN01000157">
    <property type="protein sequence ID" value="GIM97766.1"/>
    <property type="molecule type" value="Genomic_DNA"/>
</dbReference>
<dbReference type="SUPFAM" id="SSF55144">
    <property type="entry name" value="LigT-like"/>
    <property type="match status" value="1"/>
</dbReference>
<dbReference type="InterPro" id="IPR004175">
    <property type="entry name" value="RNA_CPDase"/>
</dbReference>
<comment type="similarity">
    <text evidence="2">Belongs to the 2H phosphoesterase superfamily. ThpR family.</text>
</comment>
<dbReference type="HAMAP" id="MF_01940">
    <property type="entry name" value="RNA_CPDase"/>
    <property type="match status" value="1"/>
</dbReference>
<reference evidence="3 4" key="1">
    <citation type="submission" date="2021-03" db="EMBL/GenBank/DDBJ databases">
        <title>Whole genome shotgun sequence of Actinoplanes toevensis NBRC 105298.</title>
        <authorList>
            <person name="Komaki H."/>
            <person name="Tamura T."/>
        </authorList>
    </citation>
    <scope>NUCLEOTIDE SEQUENCE [LARGE SCALE GENOMIC DNA]</scope>
    <source>
        <strain evidence="3 4">NBRC 105298</strain>
    </source>
</reference>
<comment type="function">
    <text evidence="2">Hydrolyzes RNA 2',3'-cyclic phosphodiester to an RNA 2'-phosphomonoester.</text>
</comment>
<sequence>MSALSRALPPDARLTRAAKWHVTLVFLGPAPPAPVAPVAQILNGLTALPSPFSLRLAGAGQFGNVTWAGVGGDLDALGELRSQIREALTAGGFPSDDRPYQPHVTVSYRADHRVRAALSNYSGADWPVREFALVNSHDGEYETLQAWPLAT</sequence>
<dbReference type="AlphaFoldDB" id="A0A919WCS2"/>
<accession>A0A919WCS2</accession>
<evidence type="ECO:0000256" key="1">
    <source>
        <dbReference type="ARBA" id="ARBA00022801"/>
    </source>
</evidence>